<protein>
    <submittedName>
        <fullName evidence="1">Uncharacterized protein</fullName>
    </submittedName>
</protein>
<dbReference type="PANTHER" id="PTHR21301">
    <property type="entry name" value="REVERSE TRANSCRIPTASE"/>
    <property type="match status" value="1"/>
</dbReference>
<dbReference type="Proteomes" id="UP001159405">
    <property type="component" value="Unassembled WGS sequence"/>
</dbReference>
<keyword evidence="2" id="KW-1185">Reference proteome</keyword>
<proteinExistence type="predicted"/>
<organism evidence="1 2">
    <name type="scientific">Porites lobata</name>
    <dbReference type="NCBI Taxonomy" id="104759"/>
    <lineage>
        <taxon>Eukaryota</taxon>
        <taxon>Metazoa</taxon>
        <taxon>Cnidaria</taxon>
        <taxon>Anthozoa</taxon>
        <taxon>Hexacorallia</taxon>
        <taxon>Scleractinia</taxon>
        <taxon>Fungiina</taxon>
        <taxon>Poritidae</taxon>
        <taxon>Porites</taxon>
    </lineage>
</organism>
<accession>A0ABN8P308</accession>
<sequence length="74" mass="8555">MESFEQKALATADPLLNWWKRYVDDTHTILKKEYSQGFTEHINRIDENIKGTKEHSLAFLGIVTVLHEDGSISH</sequence>
<dbReference type="EMBL" id="CALNXK010000049">
    <property type="protein sequence ID" value="CAH3131308.1"/>
    <property type="molecule type" value="Genomic_DNA"/>
</dbReference>
<reference evidence="1 2" key="1">
    <citation type="submission" date="2022-05" db="EMBL/GenBank/DDBJ databases">
        <authorList>
            <consortium name="Genoscope - CEA"/>
            <person name="William W."/>
        </authorList>
    </citation>
    <scope>NUCLEOTIDE SEQUENCE [LARGE SCALE GENOMIC DNA]</scope>
</reference>
<dbReference type="PANTHER" id="PTHR21301:SF11">
    <property type="entry name" value="GIY-YIG DOMAIN-CONTAINING PROTEIN"/>
    <property type="match status" value="1"/>
</dbReference>
<evidence type="ECO:0000313" key="1">
    <source>
        <dbReference type="EMBL" id="CAH3131308.1"/>
    </source>
</evidence>
<name>A0ABN8P308_9CNID</name>
<comment type="caution">
    <text evidence="1">The sequence shown here is derived from an EMBL/GenBank/DDBJ whole genome shotgun (WGS) entry which is preliminary data.</text>
</comment>
<gene>
    <name evidence="1" type="ORF">PLOB_00035065</name>
</gene>
<evidence type="ECO:0000313" key="2">
    <source>
        <dbReference type="Proteomes" id="UP001159405"/>
    </source>
</evidence>